<sequence>MKNSELIYIFKLSSHTKGSPEWRVFFFKGIISNSLRVYFLLAQGRQRLTNTGPSKNQYFGFTTYDKSTAGSLYCLYGEEH</sequence>
<reference evidence="1" key="1">
    <citation type="submission" date="2021-03" db="EMBL/GenBank/DDBJ databases">
        <title>Antimicrobial resistance genes in bacteria isolated from Japanese honey, and their potential for conferring macrolide and lincosamide resistance in the American foulbrood pathogen Paenibacillus larvae.</title>
        <authorList>
            <person name="Okamoto M."/>
            <person name="Kumagai M."/>
            <person name="Kanamori H."/>
            <person name="Takamatsu D."/>
        </authorList>
    </citation>
    <scope>NUCLEOTIDE SEQUENCE</scope>
    <source>
        <strain evidence="1">J27TS8</strain>
    </source>
</reference>
<organism evidence="1 2">
    <name type="scientific">Robertmurraya siralis</name>
    <dbReference type="NCBI Taxonomy" id="77777"/>
    <lineage>
        <taxon>Bacteria</taxon>
        <taxon>Bacillati</taxon>
        <taxon>Bacillota</taxon>
        <taxon>Bacilli</taxon>
        <taxon>Bacillales</taxon>
        <taxon>Bacillaceae</taxon>
        <taxon>Robertmurraya</taxon>
    </lineage>
</organism>
<evidence type="ECO:0000313" key="1">
    <source>
        <dbReference type="EMBL" id="GIN64271.1"/>
    </source>
</evidence>
<dbReference type="AlphaFoldDB" id="A0A919WLF5"/>
<proteinExistence type="predicted"/>
<evidence type="ECO:0000313" key="2">
    <source>
        <dbReference type="Proteomes" id="UP000682111"/>
    </source>
</evidence>
<protein>
    <submittedName>
        <fullName evidence="1">Uncharacterized protein</fullName>
    </submittedName>
</protein>
<comment type="caution">
    <text evidence="1">The sequence shown here is derived from an EMBL/GenBank/DDBJ whole genome shotgun (WGS) entry which is preliminary data.</text>
</comment>
<keyword evidence="2" id="KW-1185">Reference proteome</keyword>
<accession>A0A919WLF5</accession>
<dbReference type="EMBL" id="BORC01000012">
    <property type="protein sequence ID" value="GIN64271.1"/>
    <property type="molecule type" value="Genomic_DNA"/>
</dbReference>
<dbReference type="Proteomes" id="UP000682111">
    <property type="component" value="Unassembled WGS sequence"/>
</dbReference>
<name>A0A919WLF5_9BACI</name>
<gene>
    <name evidence="1" type="ORF">J27TS8_42640</name>
</gene>